<protein>
    <submittedName>
        <fullName evidence="9">S8 family serine peptidase</fullName>
    </submittedName>
</protein>
<keyword evidence="2 6" id="KW-0645">Protease</keyword>
<dbReference type="InterPro" id="IPR015500">
    <property type="entry name" value="Peptidase_S8_subtilisin-rel"/>
</dbReference>
<dbReference type="SUPFAM" id="SSF81296">
    <property type="entry name" value="E set domains"/>
    <property type="match status" value="1"/>
</dbReference>
<feature type="domain" description="Glycoside hydrolase family 13 N-terminal" evidence="8">
    <location>
        <begin position="467"/>
        <end position="536"/>
    </location>
</feature>
<evidence type="ECO:0000256" key="6">
    <source>
        <dbReference type="PROSITE-ProRule" id="PRU01240"/>
    </source>
</evidence>
<evidence type="ECO:0000259" key="7">
    <source>
        <dbReference type="Pfam" id="PF00082"/>
    </source>
</evidence>
<keyword evidence="10" id="KW-1185">Reference proteome</keyword>
<evidence type="ECO:0000256" key="2">
    <source>
        <dbReference type="ARBA" id="ARBA00022670"/>
    </source>
</evidence>
<evidence type="ECO:0000313" key="10">
    <source>
        <dbReference type="Proteomes" id="UP000641454"/>
    </source>
</evidence>
<dbReference type="Pfam" id="PF02922">
    <property type="entry name" value="CBM_48"/>
    <property type="match status" value="1"/>
</dbReference>
<dbReference type="Proteomes" id="UP000641454">
    <property type="component" value="Unassembled WGS sequence"/>
</dbReference>
<reference evidence="9 10" key="1">
    <citation type="submission" date="2020-08" db="EMBL/GenBank/DDBJ databases">
        <title>Description of novel Flavobacterium F-392 isolate.</title>
        <authorList>
            <person name="Saticioglu I.B."/>
            <person name="Duman M."/>
            <person name="Altun S."/>
        </authorList>
    </citation>
    <scope>NUCLEOTIDE SEQUENCE [LARGE SCALE GENOMIC DNA]</scope>
    <source>
        <strain evidence="9 10">F-392</strain>
    </source>
</reference>
<sequence>MELNAIEVEIDKCPLCGSCSLPLNKHFHSKAEADLLFAIQKVLPGWTQEDGICSRCTDECRFEVEAMHKSMDKLKMKHLFNFDLDFLVLPIPVRVDADTQYTGKGVTICFIDSGFYPHPDLVSNKNRIKKIIDITNPENTLDNYFSKPHNQSWHGTMTSVVCAGDGFLSGGLYKGIAPDAELVLLKVQDNEGKITGENIVKALEWVNKNHKKYGIRIVNLSISDDFAESFKTNLVSQKAEELIRKNILLIAAVGNDEHAEILPPASSPNIIAVGGVDDHNKLDDFLEPYHSSYGLTIDHIIKPELVTNAIWIPTPILPDSFEMKNATILFELLHEKENFHQLLSDNYKKLGWSNYIQVMSESEAKNEIKKAIWDKKYLTKHYQHSDGTSFAAPIVCSVAAQLLEINPELTVAQLRAILFNTAKKLPAFPQEKQGFGAINPKKAIYEVLEKEPIDIPLEIPNIDLKEEKIVFFTFIPNAKTVSLAGDFNNWKADEVILQPFKDDVWKVELPLLPKGEYVYKFCIDNQWWKEDSSNPYKVEDNYGGWNSVFKIN</sequence>
<evidence type="ECO:0000256" key="1">
    <source>
        <dbReference type="ARBA" id="ARBA00011073"/>
    </source>
</evidence>
<dbReference type="PANTHER" id="PTHR43806:SF11">
    <property type="entry name" value="CEREVISIN-RELATED"/>
    <property type="match status" value="1"/>
</dbReference>
<dbReference type="Gene3D" id="3.40.50.200">
    <property type="entry name" value="Peptidase S8/S53 domain"/>
    <property type="match status" value="1"/>
</dbReference>
<feature type="active site" description="Charge relay system" evidence="5 6">
    <location>
        <position position="389"/>
    </location>
</feature>
<feature type="active site" description="Charge relay system" evidence="5 6">
    <location>
        <position position="154"/>
    </location>
</feature>
<dbReference type="GO" id="GO:0006508">
    <property type="term" value="P:proteolysis"/>
    <property type="evidence" value="ECO:0007669"/>
    <property type="project" value="UniProtKB-KW"/>
</dbReference>
<feature type="active site" description="Charge relay system" evidence="5 6">
    <location>
        <position position="112"/>
    </location>
</feature>
<dbReference type="CDD" id="cd02859">
    <property type="entry name" value="E_set_AMPKbeta_like_N"/>
    <property type="match status" value="1"/>
</dbReference>
<comment type="similarity">
    <text evidence="1 6">Belongs to the peptidase S8 family.</text>
</comment>
<accession>A0A923N115</accession>
<dbReference type="GO" id="GO:0004553">
    <property type="term" value="F:hydrolase activity, hydrolyzing O-glycosyl compounds"/>
    <property type="evidence" value="ECO:0007669"/>
    <property type="project" value="InterPro"/>
</dbReference>
<dbReference type="PROSITE" id="PS00136">
    <property type="entry name" value="SUBTILASE_ASP"/>
    <property type="match status" value="1"/>
</dbReference>
<proteinExistence type="inferred from homology"/>
<keyword evidence="3 6" id="KW-0378">Hydrolase</keyword>
<dbReference type="InterPro" id="IPR004193">
    <property type="entry name" value="Glyco_hydro_13_N"/>
</dbReference>
<dbReference type="EMBL" id="JACRUL010000035">
    <property type="protein sequence ID" value="MBC5845349.1"/>
    <property type="molecule type" value="Genomic_DNA"/>
</dbReference>
<dbReference type="RefSeq" id="WP_187019770.1">
    <property type="nucleotide sequence ID" value="NZ_JACRUK010000036.1"/>
</dbReference>
<dbReference type="PANTHER" id="PTHR43806">
    <property type="entry name" value="PEPTIDASE S8"/>
    <property type="match status" value="1"/>
</dbReference>
<dbReference type="Gene3D" id="2.60.40.10">
    <property type="entry name" value="Immunoglobulins"/>
    <property type="match status" value="1"/>
</dbReference>
<evidence type="ECO:0000256" key="3">
    <source>
        <dbReference type="ARBA" id="ARBA00022801"/>
    </source>
</evidence>
<name>A0A923N115_9FLAO</name>
<dbReference type="InterPro" id="IPR013783">
    <property type="entry name" value="Ig-like_fold"/>
</dbReference>
<dbReference type="InterPro" id="IPR000209">
    <property type="entry name" value="Peptidase_S8/S53_dom"/>
</dbReference>
<dbReference type="InterPro" id="IPR023827">
    <property type="entry name" value="Peptidase_S8_Asp-AS"/>
</dbReference>
<evidence type="ECO:0000313" key="9">
    <source>
        <dbReference type="EMBL" id="MBC5845349.1"/>
    </source>
</evidence>
<dbReference type="PROSITE" id="PS51892">
    <property type="entry name" value="SUBTILASE"/>
    <property type="match status" value="1"/>
</dbReference>
<gene>
    <name evidence="9" type="ORF">H8R25_12985</name>
</gene>
<organism evidence="9 10">
    <name type="scientific">Flavobacterium muglaense</name>
    <dbReference type="NCBI Taxonomy" id="2764716"/>
    <lineage>
        <taxon>Bacteria</taxon>
        <taxon>Pseudomonadati</taxon>
        <taxon>Bacteroidota</taxon>
        <taxon>Flavobacteriia</taxon>
        <taxon>Flavobacteriales</taxon>
        <taxon>Flavobacteriaceae</taxon>
        <taxon>Flavobacterium</taxon>
    </lineage>
</organism>
<dbReference type="AlphaFoldDB" id="A0A923N115"/>
<dbReference type="GO" id="GO:0005975">
    <property type="term" value="P:carbohydrate metabolic process"/>
    <property type="evidence" value="ECO:0007669"/>
    <property type="project" value="InterPro"/>
</dbReference>
<dbReference type="Pfam" id="PF00082">
    <property type="entry name" value="Peptidase_S8"/>
    <property type="match status" value="1"/>
</dbReference>
<dbReference type="InterPro" id="IPR014756">
    <property type="entry name" value="Ig_E-set"/>
</dbReference>
<dbReference type="SUPFAM" id="SSF52743">
    <property type="entry name" value="Subtilisin-like"/>
    <property type="match status" value="1"/>
</dbReference>
<dbReference type="PRINTS" id="PR00723">
    <property type="entry name" value="SUBTILISIN"/>
</dbReference>
<evidence type="ECO:0000256" key="4">
    <source>
        <dbReference type="ARBA" id="ARBA00022825"/>
    </source>
</evidence>
<evidence type="ECO:0000256" key="5">
    <source>
        <dbReference type="PIRSR" id="PIRSR615500-1"/>
    </source>
</evidence>
<feature type="domain" description="Peptidase S8/S53" evidence="7">
    <location>
        <begin position="103"/>
        <end position="436"/>
    </location>
</feature>
<dbReference type="InterPro" id="IPR036852">
    <property type="entry name" value="Peptidase_S8/S53_dom_sf"/>
</dbReference>
<dbReference type="InterPro" id="IPR050131">
    <property type="entry name" value="Peptidase_S8_subtilisin-like"/>
</dbReference>
<comment type="caution">
    <text evidence="9">The sequence shown here is derived from an EMBL/GenBank/DDBJ whole genome shotgun (WGS) entry which is preliminary data.</text>
</comment>
<dbReference type="GO" id="GO:0004252">
    <property type="term" value="F:serine-type endopeptidase activity"/>
    <property type="evidence" value="ECO:0007669"/>
    <property type="project" value="UniProtKB-UniRule"/>
</dbReference>
<evidence type="ECO:0000259" key="8">
    <source>
        <dbReference type="Pfam" id="PF02922"/>
    </source>
</evidence>
<keyword evidence="4 6" id="KW-0720">Serine protease</keyword>